<feature type="transmembrane region" description="Helical" evidence="1">
    <location>
        <begin position="62"/>
        <end position="81"/>
    </location>
</feature>
<gene>
    <name evidence="2" type="ORF">CIG75_13970</name>
</gene>
<evidence type="ECO:0000313" key="2">
    <source>
        <dbReference type="EMBL" id="ASS75955.1"/>
    </source>
</evidence>
<name>A0A223D398_9BACL</name>
<keyword evidence="1" id="KW-0472">Membrane</keyword>
<keyword evidence="3" id="KW-1185">Reference proteome</keyword>
<sequence length="86" mass="10087">MNHEDQKRQERKQFDDKFEENMHKQYTDIEEEYHAAYPNTPAPWTMGFLTGLFSRYGRGMMLWALVGAAVAVAFWIAYMIINPLPA</sequence>
<dbReference type="Proteomes" id="UP000214688">
    <property type="component" value="Chromosome"/>
</dbReference>
<evidence type="ECO:0000313" key="3">
    <source>
        <dbReference type="Proteomes" id="UP000214688"/>
    </source>
</evidence>
<dbReference type="RefSeq" id="WP_094237193.1">
    <property type="nucleotide sequence ID" value="NZ_CP022657.1"/>
</dbReference>
<organism evidence="2 3">
    <name type="scientific">Tumebacillus algifaecis</name>
    <dbReference type="NCBI Taxonomy" id="1214604"/>
    <lineage>
        <taxon>Bacteria</taxon>
        <taxon>Bacillati</taxon>
        <taxon>Bacillota</taxon>
        <taxon>Bacilli</taxon>
        <taxon>Bacillales</taxon>
        <taxon>Alicyclobacillaceae</taxon>
        <taxon>Tumebacillus</taxon>
    </lineage>
</organism>
<dbReference type="AlphaFoldDB" id="A0A223D398"/>
<dbReference type="EMBL" id="CP022657">
    <property type="protein sequence ID" value="ASS75955.1"/>
    <property type="molecule type" value="Genomic_DNA"/>
</dbReference>
<protein>
    <submittedName>
        <fullName evidence="2">Uncharacterized protein</fullName>
    </submittedName>
</protein>
<keyword evidence="1" id="KW-1133">Transmembrane helix</keyword>
<accession>A0A223D398</accession>
<reference evidence="2 3" key="1">
    <citation type="journal article" date="2015" name="Int. J. Syst. Evol. Microbiol.">
        <title>Tumebacillus algifaecis sp. nov., isolated from decomposing algal scum.</title>
        <authorList>
            <person name="Wu Y.F."/>
            <person name="Zhang B."/>
            <person name="Xing P."/>
            <person name="Wu Q.L."/>
            <person name="Liu S.J."/>
        </authorList>
    </citation>
    <scope>NUCLEOTIDE SEQUENCE [LARGE SCALE GENOMIC DNA]</scope>
    <source>
        <strain evidence="2 3">THMBR28</strain>
    </source>
</reference>
<evidence type="ECO:0000256" key="1">
    <source>
        <dbReference type="SAM" id="Phobius"/>
    </source>
</evidence>
<keyword evidence="1" id="KW-0812">Transmembrane</keyword>
<dbReference type="KEGG" id="tab:CIG75_13970"/>
<dbReference type="OrthoDB" id="2382191at2"/>
<proteinExistence type="predicted"/>